<evidence type="ECO:0000313" key="4">
    <source>
        <dbReference type="Proteomes" id="UP001530315"/>
    </source>
</evidence>
<keyword evidence="1" id="KW-0175">Coiled coil</keyword>
<evidence type="ECO:0000256" key="2">
    <source>
        <dbReference type="SAM" id="MobiDB-lite"/>
    </source>
</evidence>
<proteinExistence type="predicted"/>
<comment type="caution">
    <text evidence="3">The sequence shown here is derived from an EMBL/GenBank/DDBJ whole genome shotgun (WGS) entry which is preliminary data.</text>
</comment>
<keyword evidence="4" id="KW-1185">Reference proteome</keyword>
<gene>
    <name evidence="3" type="ORF">ACHAW5_002885</name>
</gene>
<feature type="coiled-coil region" evidence="1">
    <location>
        <begin position="19"/>
        <end position="46"/>
    </location>
</feature>
<protein>
    <submittedName>
        <fullName evidence="3">Uncharacterized protein</fullName>
    </submittedName>
</protein>
<evidence type="ECO:0000256" key="1">
    <source>
        <dbReference type="SAM" id="Coils"/>
    </source>
</evidence>
<organism evidence="3 4">
    <name type="scientific">Stephanodiscus triporus</name>
    <dbReference type="NCBI Taxonomy" id="2934178"/>
    <lineage>
        <taxon>Eukaryota</taxon>
        <taxon>Sar</taxon>
        <taxon>Stramenopiles</taxon>
        <taxon>Ochrophyta</taxon>
        <taxon>Bacillariophyta</taxon>
        <taxon>Coscinodiscophyceae</taxon>
        <taxon>Thalassiosirophycidae</taxon>
        <taxon>Stephanodiscales</taxon>
        <taxon>Stephanodiscaceae</taxon>
        <taxon>Stephanodiscus</taxon>
    </lineage>
</organism>
<feature type="region of interest" description="Disordered" evidence="2">
    <location>
        <begin position="207"/>
        <end position="234"/>
    </location>
</feature>
<evidence type="ECO:0000313" key="3">
    <source>
        <dbReference type="EMBL" id="KAL3766977.1"/>
    </source>
</evidence>
<name>A0ABD3MTH7_9STRA</name>
<feature type="coiled-coil region" evidence="1">
    <location>
        <begin position="129"/>
        <end position="163"/>
    </location>
</feature>
<dbReference type="AlphaFoldDB" id="A0ABD3MTH7"/>
<accession>A0ABD3MTH7</accession>
<dbReference type="EMBL" id="JALLAZ020001715">
    <property type="protein sequence ID" value="KAL3766977.1"/>
    <property type="molecule type" value="Genomic_DNA"/>
</dbReference>
<reference evidence="3 4" key="1">
    <citation type="submission" date="2024-10" db="EMBL/GenBank/DDBJ databases">
        <title>Updated reference genomes for cyclostephanoid diatoms.</title>
        <authorList>
            <person name="Roberts W.R."/>
            <person name="Alverson A.J."/>
        </authorList>
    </citation>
    <scope>NUCLEOTIDE SEQUENCE [LARGE SCALE GENOMIC DNA]</scope>
    <source>
        <strain evidence="3 4">AJA276-08</strain>
    </source>
</reference>
<sequence length="234" mass="26686">MNHSLAAVASRIQERNNALTTELATLDDLRSRLARAESELASNASESANVRADLLNAVVARHGTELERLRVDDDVVRLDGAISNLRTETGRVRDEARGVVTRFEEDVAAAYAEHVVSTSLYSTRCERALERARRNRRIREGRLRNLRERTEGHRREADGMRLERERMNIGFAELDRREEEDDEETMALGMQIKSALAKKASVRSELNEAREAQRMASSDRDKWERRVVDGDLDN</sequence>
<dbReference type="Proteomes" id="UP001530315">
    <property type="component" value="Unassembled WGS sequence"/>
</dbReference>